<evidence type="ECO:0000256" key="1">
    <source>
        <dbReference type="SAM" id="SignalP"/>
    </source>
</evidence>
<dbReference type="EMBL" id="AQHW01000011">
    <property type="protein sequence ID" value="KKB57868.1"/>
    <property type="molecule type" value="Genomic_DNA"/>
</dbReference>
<dbReference type="Proteomes" id="UP000033035">
    <property type="component" value="Unassembled WGS sequence"/>
</dbReference>
<organism evidence="2 3">
    <name type="scientific">Parabacteroides gordonii MS-1 = DSM 23371</name>
    <dbReference type="NCBI Taxonomy" id="1203610"/>
    <lineage>
        <taxon>Bacteria</taxon>
        <taxon>Pseudomonadati</taxon>
        <taxon>Bacteroidota</taxon>
        <taxon>Bacteroidia</taxon>
        <taxon>Bacteroidales</taxon>
        <taxon>Tannerellaceae</taxon>
        <taxon>Parabacteroides</taxon>
    </lineage>
</organism>
<dbReference type="AlphaFoldDB" id="A0A0F5JJC6"/>
<accession>A0A0F5JJC6</accession>
<dbReference type="PATRIC" id="fig|1203610.3.peg.1720"/>
<dbReference type="RefSeq" id="WP_028726568.1">
    <property type="nucleotide sequence ID" value="NZ_AUAE01000009.1"/>
</dbReference>
<evidence type="ECO:0000313" key="2">
    <source>
        <dbReference type="EMBL" id="KKB57868.1"/>
    </source>
</evidence>
<keyword evidence="1" id="KW-0732">Signal</keyword>
<dbReference type="SUPFAM" id="SSF56935">
    <property type="entry name" value="Porins"/>
    <property type="match status" value="1"/>
</dbReference>
<dbReference type="InterPro" id="IPR023614">
    <property type="entry name" value="Porin_dom_sf"/>
</dbReference>
<comment type="caution">
    <text evidence="2">The sequence shown here is derived from an EMBL/GenBank/DDBJ whole genome shotgun (WGS) entry which is preliminary data.</text>
</comment>
<dbReference type="HOGENOM" id="CLU_031025_5_0_10"/>
<gene>
    <name evidence="2" type="ORF">HMPREF1536_01677</name>
</gene>
<keyword evidence="3" id="KW-1185">Reference proteome</keyword>
<reference evidence="2 3" key="1">
    <citation type="submission" date="2013-04" db="EMBL/GenBank/DDBJ databases">
        <title>The Genome Sequence of Parabacteroides gordonii DSM 23371.</title>
        <authorList>
            <consortium name="The Broad Institute Genomics Platform"/>
            <person name="Earl A."/>
            <person name="Ward D."/>
            <person name="Feldgarden M."/>
            <person name="Gevers D."/>
            <person name="Martens E."/>
            <person name="Sakamoto M."/>
            <person name="Benno Y."/>
            <person name="Suzuki N."/>
            <person name="Matsunaga N."/>
            <person name="Koshihara K."/>
            <person name="Seki M."/>
            <person name="Komiya H."/>
            <person name="Walker B."/>
            <person name="Young S."/>
            <person name="Zeng Q."/>
            <person name="Gargeya S."/>
            <person name="Fitzgerald M."/>
            <person name="Haas B."/>
            <person name="Abouelleil A."/>
            <person name="Allen A.W."/>
            <person name="Alvarado L."/>
            <person name="Arachchi H.M."/>
            <person name="Berlin A.M."/>
            <person name="Chapman S.B."/>
            <person name="Gainer-Dewar J."/>
            <person name="Goldberg J."/>
            <person name="Griggs A."/>
            <person name="Gujja S."/>
            <person name="Hansen M."/>
            <person name="Howarth C."/>
            <person name="Imamovic A."/>
            <person name="Ireland A."/>
            <person name="Larimer J."/>
            <person name="McCowan C."/>
            <person name="Murphy C."/>
            <person name="Pearson M."/>
            <person name="Poon T.W."/>
            <person name="Priest M."/>
            <person name="Roberts A."/>
            <person name="Saif S."/>
            <person name="Shea T."/>
            <person name="Sisk P."/>
            <person name="Sykes S."/>
            <person name="Wortman J."/>
            <person name="Nusbaum C."/>
            <person name="Birren B."/>
        </authorList>
    </citation>
    <scope>NUCLEOTIDE SEQUENCE [LARGE SCALE GENOMIC DNA]</scope>
    <source>
        <strain evidence="2 3">MS-1</strain>
    </source>
</reference>
<feature type="signal peptide" evidence="1">
    <location>
        <begin position="1"/>
        <end position="19"/>
    </location>
</feature>
<dbReference type="Pfam" id="PF07396">
    <property type="entry name" value="Porin_O_P"/>
    <property type="match status" value="1"/>
</dbReference>
<proteinExistence type="predicted"/>
<feature type="chain" id="PRO_5002489500" description="Phosphate-selective porin O and P" evidence="1">
    <location>
        <begin position="20"/>
        <end position="376"/>
    </location>
</feature>
<name>A0A0F5JJC6_9BACT</name>
<protein>
    <recommendedName>
        <fullName evidence="4">Phosphate-selective porin O and P</fullName>
    </recommendedName>
</protein>
<dbReference type="STRING" id="1203610.HMPREF1536_01677"/>
<dbReference type="InterPro" id="IPR010870">
    <property type="entry name" value="Porin_O/P"/>
</dbReference>
<dbReference type="Gene3D" id="2.40.160.10">
    <property type="entry name" value="Porin"/>
    <property type="match status" value="1"/>
</dbReference>
<evidence type="ECO:0008006" key="4">
    <source>
        <dbReference type="Google" id="ProtNLM"/>
    </source>
</evidence>
<sequence length="376" mass="42570">MKHIATLLLLILYTFPVLASPDSSPIDWKLSGRLFLDGGVYINSPSSLHAGAHISDVRLAAKVRIYSNWYTKVDIGFANNKVTMKDAFTEYGKDGNYFRAGYMLGYYSIDQSTSTNDLVFNTAANVAETFYPDRRIGLSYTRSLPSYYFSVGAFCGDGLTFSETTKPGYNFSGRIVWRPVNSDGQLFHIGTGALFRVPDEDTETNNQQIRLKTKGVTYIPSPRTLDLTVEDAENQVQSNVECLFFRHKWLLQTEFLYTNIQRKAHKPSYSAHGGYIQGGFLLKGEKYAYDALDAIPVMPEEPHSILLACRYNYTNLNDFSSNTMGGSQHDLSIGVNYYFNKYISSRLNYAHLWMDKYSALGKCGINMMQVRLQVRF</sequence>
<evidence type="ECO:0000313" key="3">
    <source>
        <dbReference type="Proteomes" id="UP000033035"/>
    </source>
</evidence>